<evidence type="ECO:0008006" key="6">
    <source>
        <dbReference type="Google" id="ProtNLM"/>
    </source>
</evidence>
<keyword evidence="3" id="KW-0998">Cell outer membrane</keyword>
<dbReference type="RefSeq" id="WP_045779115.1">
    <property type="nucleotide sequence ID" value="NZ_LAJX01000098.1"/>
</dbReference>
<dbReference type="GO" id="GO:0009279">
    <property type="term" value="C:cell outer membrane"/>
    <property type="evidence" value="ECO:0007669"/>
    <property type="project" value="UniProtKB-SubCell"/>
</dbReference>
<reference evidence="4 5" key="2">
    <citation type="journal article" date="2016" name="Microb. Ecol.">
        <title>Genome Characteristics of a Novel Type I Methanotroph (Sn10-6) Isolated from a Flooded Indian Rice Field.</title>
        <authorList>
            <person name="Rahalkar M.C."/>
            <person name="Pandit P.S."/>
            <person name="Dhakephalkar P.K."/>
            <person name="Pore S."/>
            <person name="Arora P."/>
            <person name="Kapse N."/>
        </authorList>
    </citation>
    <scope>NUCLEOTIDE SEQUENCE [LARGE SCALE GENOMIC DNA]</scope>
    <source>
        <strain evidence="4 5">Sn10-6</strain>
    </source>
</reference>
<dbReference type="EMBL" id="LAJX01000098">
    <property type="protein sequence ID" value="KJV06616.1"/>
    <property type="molecule type" value="Genomic_DNA"/>
</dbReference>
<evidence type="ECO:0000256" key="1">
    <source>
        <dbReference type="ARBA" id="ARBA00004442"/>
    </source>
</evidence>
<organism evidence="4 5">
    <name type="scientific">Methylocucumis oryzae</name>
    <dbReference type="NCBI Taxonomy" id="1632867"/>
    <lineage>
        <taxon>Bacteria</taxon>
        <taxon>Pseudomonadati</taxon>
        <taxon>Pseudomonadota</taxon>
        <taxon>Gammaproteobacteria</taxon>
        <taxon>Methylococcales</taxon>
        <taxon>Methylococcaceae</taxon>
        <taxon>Methylocucumis</taxon>
    </lineage>
</organism>
<comment type="subcellular location">
    <subcellularLocation>
        <location evidence="1">Cell outer membrane</location>
    </subcellularLocation>
</comment>
<protein>
    <recommendedName>
        <fullName evidence="6">TonB-dependent receptor-like beta-barrel domain-containing protein</fullName>
    </recommendedName>
</protein>
<sequence>ISDSLNLQFEYRYETRDNGDLSIPFFFPENFSSFYQEHTDITSYRLGGRYAFNTASSLLGSFIYQSVDSTENDLLFGDIERASSQARDGSISELQHIYQGETINIVTGAGYIDESITRNDKLSLLGLTFDNPPPDRPDATRANFYLYSTLQQASHLAITLGLSYDYWQVNHEKNEDEGNGVQLIPGDLVRQPVNPKFGIVWKPLPNATIRAAAFRTLNITRTANQTLEPTQVAGFNQFFDDDNGTIAWRYGAGFDYRFNKNIAGGIEYSERELDVPRGISTPLAWQEHVGKAYLYLTPNDVIALSAEYFYEQFNRQDYQSFTNGKINYGVTTHWLPITLHVLHPSGFGLMLRQTYVKQFGKFVLGGGLAPGDSEFYLVDLNLNYRLPRRYGMLSFGVKNLFNSHFLYQDINSSLSNTNENYFAPETTLFTQIKLAI</sequence>
<reference evidence="5" key="1">
    <citation type="submission" date="2015-03" db="EMBL/GenBank/DDBJ databases">
        <title>Draft genome sequence of a novel methanotroph (Sn10-6) isolated from flooded ricefield rhizosphere in India.</title>
        <authorList>
            <person name="Pandit P.S."/>
            <person name="Pore S.D."/>
            <person name="Arora P."/>
            <person name="Kapse N.G."/>
            <person name="Dhakephalkar P.K."/>
            <person name="Rahalkar M.C."/>
        </authorList>
    </citation>
    <scope>NUCLEOTIDE SEQUENCE [LARGE SCALE GENOMIC DNA]</scope>
    <source>
        <strain evidence="5">Sn10-6</strain>
    </source>
</reference>
<evidence type="ECO:0000256" key="3">
    <source>
        <dbReference type="ARBA" id="ARBA00023237"/>
    </source>
</evidence>
<dbReference type="Gene3D" id="2.40.170.20">
    <property type="entry name" value="TonB-dependent receptor, beta-barrel domain"/>
    <property type="match status" value="1"/>
</dbReference>
<gene>
    <name evidence="4" type="ORF">VZ94_09945</name>
</gene>
<feature type="non-terminal residue" evidence="4">
    <location>
        <position position="1"/>
    </location>
</feature>
<evidence type="ECO:0000313" key="5">
    <source>
        <dbReference type="Proteomes" id="UP000033684"/>
    </source>
</evidence>
<evidence type="ECO:0000313" key="4">
    <source>
        <dbReference type="EMBL" id="KJV06616.1"/>
    </source>
</evidence>
<keyword evidence="2" id="KW-0472">Membrane</keyword>
<keyword evidence="5" id="KW-1185">Reference proteome</keyword>
<dbReference type="InterPro" id="IPR036942">
    <property type="entry name" value="Beta-barrel_TonB_sf"/>
</dbReference>
<comment type="caution">
    <text evidence="4">The sequence shown here is derived from an EMBL/GenBank/DDBJ whole genome shotgun (WGS) entry which is preliminary data.</text>
</comment>
<dbReference type="AlphaFoldDB" id="A0A0F3IIS4"/>
<dbReference type="SUPFAM" id="SSF56935">
    <property type="entry name" value="Porins"/>
    <property type="match status" value="1"/>
</dbReference>
<dbReference type="Proteomes" id="UP000033684">
    <property type="component" value="Unassembled WGS sequence"/>
</dbReference>
<proteinExistence type="predicted"/>
<accession>A0A0F3IIS4</accession>
<name>A0A0F3IIS4_9GAMM</name>
<evidence type="ECO:0000256" key="2">
    <source>
        <dbReference type="ARBA" id="ARBA00023136"/>
    </source>
</evidence>